<protein>
    <submittedName>
        <fullName evidence="2">Large envelope protein</fullName>
    </submittedName>
</protein>
<dbReference type="EMBL" id="JAHWGI010001420">
    <property type="protein sequence ID" value="KAK3931217.1"/>
    <property type="molecule type" value="Genomic_DNA"/>
</dbReference>
<reference evidence="2" key="2">
    <citation type="journal article" date="2023" name="BMC Genomics">
        <title>Pest status, molecular evolution, and epigenetic factors derived from the genome assembly of Frankliniella fusca, a thysanopteran phytovirus vector.</title>
        <authorList>
            <person name="Catto M.A."/>
            <person name="Labadie P.E."/>
            <person name="Jacobson A.L."/>
            <person name="Kennedy G.G."/>
            <person name="Srinivasan R."/>
            <person name="Hunt B.G."/>
        </authorList>
    </citation>
    <scope>NUCLEOTIDE SEQUENCE</scope>
    <source>
        <strain evidence="2">PL_HMW_Pooled</strain>
    </source>
</reference>
<keyword evidence="2" id="KW-0261">Viral envelope protein</keyword>
<feature type="region of interest" description="Disordered" evidence="1">
    <location>
        <begin position="1"/>
        <end position="58"/>
    </location>
</feature>
<keyword evidence="2" id="KW-0946">Virion</keyword>
<proteinExistence type="predicted"/>
<reference evidence="2" key="1">
    <citation type="submission" date="2021-07" db="EMBL/GenBank/DDBJ databases">
        <authorList>
            <person name="Catto M.A."/>
            <person name="Jacobson A."/>
            <person name="Kennedy G."/>
            <person name="Labadie P."/>
            <person name="Hunt B.G."/>
            <person name="Srinivasan R."/>
        </authorList>
    </citation>
    <scope>NUCLEOTIDE SEQUENCE</scope>
    <source>
        <strain evidence="2">PL_HMW_Pooled</strain>
        <tissue evidence="2">Head</tissue>
    </source>
</reference>
<dbReference type="Proteomes" id="UP001219518">
    <property type="component" value="Unassembled WGS sequence"/>
</dbReference>
<evidence type="ECO:0000313" key="2">
    <source>
        <dbReference type="EMBL" id="KAK3931217.1"/>
    </source>
</evidence>
<comment type="caution">
    <text evidence="2">The sequence shown here is derived from an EMBL/GenBank/DDBJ whole genome shotgun (WGS) entry which is preliminary data.</text>
</comment>
<gene>
    <name evidence="2" type="ORF">KUF71_025361</name>
</gene>
<dbReference type="SMART" id="SM00614">
    <property type="entry name" value="ZnF_BED"/>
    <property type="match status" value="1"/>
</dbReference>
<dbReference type="AlphaFoldDB" id="A0AAE1I0E2"/>
<accession>A0AAE1I0E2</accession>
<evidence type="ECO:0000256" key="1">
    <source>
        <dbReference type="SAM" id="MobiDB-lite"/>
    </source>
</evidence>
<sequence length="198" mass="20888">MSAPGAGERGPGPTPATPRKRKRGENKTLRGTVTVAPPQPSPTPSSTSSASESESCAASARDLVAESIEKLSTGDYKTVPKVLKNPKEASVVWNSFHVVVDKSDLEVGTAQCLACTAVLVYNAKTGPSSLKKHHDHFCRAELSPASQAEYRPVPNALREVFVNKVADTCALTMGAVDMLTGEAVVDLLQTVVDIATRC</sequence>
<evidence type="ECO:0000313" key="3">
    <source>
        <dbReference type="Proteomes" id="UP001219518"/>
    </source>
</evidence>
<keyword evidence="3" id="KW-1185">Reference proteome</keyword>
<organism evidence="2 3">
    <name type="scientific">Frankliniella fusca</name>
    <dbReference type="NCBI Taxonomy" id="407009"/>
    <lineage>
        <taxon>Eukaryota</taxon>
        <taxon>Metazoa</taxon>
        <taxon>Ecdysozoa</taxon>
        <taxon>Arthropoda</taxon>
        <taxon>Hexapoda</taxon>
        <taxon>Insecta</taxon>
        <taxon>Pterygota</taxon>
        <taxon>Neoptera</taxon>
        <taxon>Paraneoptera</taxon>
        <taxon>Thysanoptera</taxon>
        <taxon>Terebrantia</taxon>
        <taxon>Thripoidea</taxon>
        <taxon>Thripidae</taxon>
        <taxon>Frankliniella</taxon>
    </lineage>
</organism>
<feature type="compositionally biased region" description="Low complexity" evidence="1">
    <location>
        <begin position="44"/>
        <end position="58"/>
    </location>
</feature>
<name>A0AAE1I0E2_9NEOP</name>